<dbReference type="Pfam" id="PF13442">
    <property type="entry name" value="Cytochrome_CBB3"/>
    <property type="match status" value="1"/>
</dbReference>
<accession>A0ABU7H626</accession>
<evidence type="ECO:0000256" key="7">
    <source>
        <dbReference type="ARBA" id="ARBA00023004"/>
    </source>
</evidence>
<dbReference type="InterPro" id="IPR036909">
    <property type="entry name" value="Cyt_c-like_dom_sf"/>
</dbReference>
<organism evidence="10 11">
    <name type="scientific">Pseudomonas carassii</name>
    <dbReference type="NCBI Taxonomy" id="3115855"/>
    <lineage>
        <taxon>Bacteria</taxon>
        <taxon>Pseudomonadati</taxon>
        <taxon>Pseudomonadota</taxon>
        <taxon>Gammaproteobacteria</taxon>
        <taxon>Pseudomonadales</taxon>
        <taxon>Pseudomonadaceae</taxon>
        <taxon>Pseudomonas</taxon>
    </lineage>
</organism>
<gene>
    <name evidence="10" type="ORF">V0R62_02355</name>
</gene>
<evidence type="ECO:0000256" key="6">
    <source>
        <dbReference type="ARBA" id="ARBA00022982"/>
    </source>
</evidence>
<keyword evidence="3 8" id="KW-0349">Heme</keyword>
<comment type="subcellular location">
    <subcellularLocation>
        <location evidence="1">Periplasm</location>
    </subcellularLocation>
</comment>
<sequence>MKKKLLLLFSLLIVTGLGFYGRELVGLYQLVSYVDSVTEAHDANGPWPQVFDGCNGCHGANGSSLHQRYPSLAGQPAAYVTAQLHSFANGQRVYPNMQPMAQILSADEITFLADYYARQPVVANHGVKPDPALHARGEQLAKGGACTACHGAQLMGQGNFPRLAGQGVDYLQAQLDAFAEGRRVDPSGAMTAIVANLTTQDRQALSHYLATLAPPAK</sequence>
<keyword evidence="5" id="KW-0574">Periplasm</keyword>
<dbReference type="Gene3D" id="1.10.760.10">
    <property type="entry name" value="Cytochrome c-like domain"/>
    <property type="match status" value="2"/>
</dbReference>
<dbReference type="EMBL" id="JAZDCT010000002">
    <property type="protein sequence ID" value="MEE1886487.1"/>
    <property type="molecule type" value="Genomic_DNA"/>
</dbReference>
<proteinExistence type="predicted"/>
<dbReference type="PROSITE" id="PS51007">
    <property type="entry name" value="CYTC"/>
    <property type="match status" value="2"/>
</dbReference>
<reference evidence="10" key="1">
    <citation type="submission" date="2024-01" db="EMBL/GenBank/DDBJ databases">
        <title>Unpublished Manusciprt.</title>
        <authorList>
            <person name="Duman M."/>
            <person name="Valdes E.G."/>
            <person name="Ajmi N."/>
            <person name="Altun S."/>
            <person name="Saticioglu I.B."/>
        </authorList>
    </citation>
    <scope>NUCLEOTIDE SEQUENCE</scope>
    <source>
        <strain evidence="10">137P</strain>
    </source>
</reference>
<dbReference type="PANTHER" id="PTHR33751:SF9">
    <property type="entry name" value="CYTOCHROME C4"/>
    <property type="match status" value="1"/>
</dbReference>
<evidence type="ECO:0000313" key="10">
    <source>
        <dbReference type="EMBL" id="MEE1886487.1"/>
    </source>
</evidence>
<dbReference type="InterPro" id="IPR009056">
    <property type="entry name" value="Cyt_c-like_dom"/>
</dbReference>
<keyword evidence="6" id="KW-0249">Electron transport</keyword>
<keyword evidence="7 8" id="KW-0408">Iron</keyword>
<protein>
    <submittedName>
        <fullName evidence="10">C-type cytochrome</fullName>
    </submittedName>
</protein>
<keyword evidence="2" id="KW-0813">Transport</keyword>
<dbReference type="InterPro" id="IPR050597">
    <property type="entry name" value="Cytochrome_c_Oxidase_Subunit"/>
</dbReference>
<keyword evidence="11" id="KW-1185">Reference proteome</keyword>
<feature type="domain" description="Cytochrome c" evidence="9">
    <location>
        <begin position="42"/>
        <end position="120"/>
    </location>
</feature>
<evidence type="ECO:0000259" key="9">
    <source>
        <dbReference type="PROSITE" id="PS51007"/>
    </source>
</evidence>
<dbReference type="PIRSF" id="PIRSF000005">
    <property type="entry name" value="Cytochrome_c4"/>
    <property type="match status" value="1"/>
</dbReference>
<dbReference type="InterPro" id="IPR024167">
    <property type="entry name" value="Cytochrome_c4-like"/>
</dbReference>
<evidence type="ECO:0000256" key="1">
    <source>
        <dbReference type="ARBA" id="ARBA00004418"/>
    </source>
</evidence>
<evidence type="ECO:0000256" key="2">
    <source>
        <dbReference type="ARBA" id="ARBA00022448"/>
    </source>
</evidence>
<dbReference type="Proteomes" id="UP001354227">
    <property type="component" value="Unassembled WGS sequence"/>
</dbReference>
<dbReference type="SUPFAM" id="SSF46626">
    <property type="entry name" value="Cytochrome c"/>
    <property type="match status" value="2"/>
</dbReference>
<evidence type="ECO:0000256" key="3">
    <source>
        <dbReference type="ARBA" id="ARBA00022617"/>
    </source>
</evidence>
<evidence type="ECO:0000256" key="4">
    <source>
        <dbReference type="ARBA" id="ARBA00022723"/>
    </source>
</evidence>
<dbReference type="PANTHER" id="PTHR33751">
    <property type="entry name" value="CBB3-TYPE CYTOCHROME C OXIDASE SUBUNIT FIXP"/>
    <property type="match status" value="1"/>
</dbReference>
<keyword evidence="4 8" id="KW-0479">Metal-binding</keyword>
<dbReference type="RefSeq" id="WP_330102561.1">
    <property type="nucleotide sequence ID" value="NZ_JAZDCT010000002.1"/>
</dbReference>
<evidence type="ECO:0000256" key="8">
    <source>
        <dbReference type="PROSITE-ProRule" id="PRU00433"/>
    </source>
</evidence>
<evidence type="ECO:0000313" key="11">
    <source>
        <dbReference type="Proteomes" id="UP001354227"/>
    </source>
</evidence>
<name>A0ABU7H626_9PSED</name>
<feature type="domain" description="Cytochrome c" evidence="9">
    <location>
        <begin position="132"/>
        <end position="213"/>
    </location>
</feature>
<comment type="caution">
    <text evidence="10">The sequence shown here is derived from an EMBL/GenBank/DDBJ whole genome shotgun (WGS) entry which is preliminary data.</text>
</comment>
<dbReference type="Pfam" id="PF00034">
    <property type="entry name" value="Cytochrom_C"/>
    <property type="match status" value="1"/>
</dbReference>
<evidence type="ECO:0000256" key="5">
    <source>
        <dbReference type="ARBA" id="ARBA00022764"/>
    </source>
</evidence>